<evidence type="ECO:0000256" key="10">
    <source>
        <dbReference type="ARBA" id="ARBA00050125"/>
    </source>
</evidence>
<protein>
    <recommendedName>
        <fullName evidence="11 12">Quinolinate synthase</fullName>
        <ecNumber evidence="3 12">2.5.1.72</ecNumber>
    </recommendedName>
</protein>
<feature type="binding site" evidence="12">
    <location>
        <position position="89"/>
    </location>
    <ligand>
        <name>[4Fe-4S] cluster</name>
        <dbReference type="ChEBI" id="CHEBI:49883"/>
    </ligand>
</feature>
<evidence type="ECO:0000256" key="6">
    <source>
        <dbReference type="ARBA" id="ARBA00022679"/>
    </source>
</evidence>
<feature type="binding site" evidence="12">
    <location>
        <begin position="201"/>
        <end position="203"/>
    </location>
    <ligand>
        <name>iminosuccinate</name>
        <dbReference type="ChEBI" id="CHEBI:77875"/>
    </ligand>
</feature>
<evidence type="ECO:0000256" key="7">
    <source>
        <dbReference type="ARBA" id="ARBA00022723"/>
    </source>
</evidence>
<dbReference type="KEGG" id="ttk:TST_1602"/>
<keyword evidence="4 12" id="KW-0004">4Fe-4S</keyword>
<keyword evidence="5 12" id="KW-0662">Pyridine nucleotide biosynthesis</keyword>
<proteinExistence type="inferred from homology"/>
<gene>
    <name evidence="12" type="primary">nadA</name>
    <name evidence="13" type="ORF">TST_1602</name>
</gene>
<dbReference type="EC" id="2.5.1.72" evidence="3 12"/>
<evidence type="ECO:0000256" key="12">
    <source>
        <dbReference type="HAMAP-Rule" id="MF_00568"/>
    </source>
</evidence>
<reference evidence="14" key="1">
    <citation type="journal article" date="2018" name="Science">
        <title>A primordial and reversible TCA cycle in a facultatively chemolithoautotrophic thermophile.</title>
        <authorList>
            <person name="Nunoura T."/>
            <person name="Chikaraishi Y."/>
            <person name="Izaki R."/>
            <person name="Suwa T."/>
            <person name="Sato T."/>
            <person name="Harada T."/>
            <person name="Mori K."/>
            <person name="Kato Y."/>
            <person name="Miyazaki M."/>
            <person name="Shimamura S."/>
            <person name="Yanagawa K."/>
            <person name="Shuto A."/>
            <person name="Ohkouchi N."/>
            <person name="Fujita N."/>
            <person name="Takaki Y."/>
            <person name="Atomi H."/>
            <person name="Takai K."/>
        </authorList>
    </citation>
    <scope>NUCLEOTIDE SEQUENCE [LARGE SCALE GENOMIC DNA]</scope>
    <source>
        <strain evidence="14">DSM 17441 / JCM 13301 / NBRC 103674 / ABI70S6</strain>
    </source>
</reference>
<sequence>MREQRLEELIKEIEELKRKKKAVILAHNYQRLEVQRVADFTGDSLELSRKAKEVNADIIVFAGVKFMAETAKILSPDKKVLLPRREAGCPMADMVSREDTMRLKQKYPDAVFMAYINTNADVKAEVDVCCTSSNCVDLARKIDAEKIVFVPDKNLASWIQKNVPDKEIIPFDGYCYVHERFTRDEVVKMREEYPDAEVLVHPECPPEVVSEADHVLSTSGILRYVRSKSSGTFIIGTEVGVVDILRNERPDLKVLSLGEPKVCVNMKLTTLGDVRNALLEEIHEIVVEDNIRKRALRAIERMVEI</sequence>
<comment type="catalytic activity">
    <reaction evidence="10">
        <text>iminosuccinate + dihydroxyacetone phosphate = quinolinate + phosphate + 2 H2O + H(+)</text>
        <dbReference type="Rhea" id="RHEA:25888"/>
        <dbReference type="ChEBI" id="CHEBI:15377"/>
        <dbReference type="ChEBI" id="CHEBI:15378"/>
        <dbReference type="ChEBI" id="CHEBI:29959"/>
        <dbReference type="ChEBI" id="CHEBI:43474"/>
        <dbReference type="ChEBI" id="CHEBI:57642"/>
        <dbReference type="ChEBI" id="CHEBI:77875"/>
        <dbReference type="EC" id="2.5.1.72"/>
    </reaction>
    <physiologicalReaction direction="left-to-right" evidence="10">
        <dbReference type="Rhea" id="RHEA:25889"/>
    </physiologicalReaction>
</comment>
<dbReference type="NCBIfam" id="TIGR00550">
    <property type="entry name" value="nadA"/>
    <property type="match status" value="1"/>
</dbReference>
<feature type="binding site" evidence="12">
    <location>
        <position position="132"/>
    </location>
    <ligand>
        <name>iminosuccinate</name>
        <dbReference type="ChEBI" id="CHEBI:77875"/>
    </ligand>
</feature>
<feature type="binding site" evidence="12">
    <location>
        <position position="44"/>
    </location>
    <ligand>
        <name>iminosuccinate</name>
        <dbReference type="ChEBI" id="CHEBI:77875"/>
    </ligand>
</feature>
<evidence type="ECO:0000256" key="5">
    <source>
        <dbReference type="ARBA" id="ARBA00022642"/>
    </source>
</evidence>
<dbReference type="SUPFAM" id="SSF142754">
    <property type="entry name" value="NadA-like"/>
    <property type="match status" value="1"/>
</dbReference>
<dbReference type="GO" id="GO:0008987">
    <property type="term" value="F:quinolinate synthetase A activity"/>
    <property type="evidence" value="ECO:0007669"/>
    <property type="project" value="UniProtKB-UniRule"/>
</dbReference>
<keyword evidence="14" id="KW-1185">Reference proteome</keyword>
<evidence type="ECO:0000313" key="14">
    <source>
        <dbReference type="Proteomes" id="UP000063234"/>
    </source>
</evidence>
<dbReference type="OrthoDB" id="9801204at2"/>
<dbReference type="Pfam" id="PF02445">
    <property type="entry name" value="NadA"/>
    <property type="match status" value="1"/>
</dbReference>
<keyword evidence="7 12" id="KW-0479">Metal-binding</keyword>
<dbReference type="STRING" id="1298851.TST_1602"/>
<feature type="binding site" evidence="12">
    <location>
        <position position="263"/>
    </location>
    <ligand>
        <name>[4Fe-4S] cluster</name>
        <dbReference type="ChEBI" id="CHEBI:49883"/>
    </ligand>
</feature>
<comment type="cofactor">
    <cofactor evidence="12">
        <name>[4Fe-4S] cluster</name>
        <dbReference type="ChEBI" id="CHEBI:49883"/>
    </cofactor>
    <text evidence="12">Binds 1 [4Fe-4S] cluster per subunit.</text>
</comment>
<dbReference type="PATRIC" id="fig|1298851.3.peg.1678"/>
<evidence type="ECO:0000256" key="11">
    <source>
        <dbReference type="ARBA" id="ARBA00073059"/>
    </source>
</evidence>
<feature type="binding site" evidence="12">
    <location>
        <position position="27"/>
    </location>
    <ligand>
        <name>iminosuccinate</name>
        <dbReference type="ChEBI" id="CHEBI:77875"/>
    </ligand>
</feature>
<evidence type="ECO:0000256" key="4">
    <source>
        <dbReference type="ARBA" id="ARBA00022485"/>
    </source>
</evidence>
<comment type="function">
    <text evidence="1 12">Catalyzes the condensation of iminoaspartate with dihydroxyacetone phosphate to form quinolinate.</text>
</comment>
<dbReference type="InterPro" id="IPR003473">
    <property type="entry name" value="NadA"/>
</dbReference>
<evidence type="ECO:0000256" key="8">
    <source>
        <dbReference type="ARBA" id="ARBA00023004"/>
    </source>
</evidence>
<dbReference type="NCBIfam" id="NF006878">
    <property type="entry name" value="PRK09375.1-2"/>
    <property type="match status" value="1"/>
</dbReference>
<dbReference type="FunFam" id="3.40.50.10800:FF:000001">
    <property type="entry name" value="Quinolinate synthase A"/>
    <property type="match status" value="1"/>
</dbReference>
<dbReference type="Proteomes" id="UP000063234">
    <property type="component" value="Chromosome"/>
</dbReference>
<dbReference type="PANTHER" id="PTHR30573">
    <property type="entry name" value="QUINOLINATE SYNTHETASE A"/>
    <property type="match status" value="1"/>
</dbReference>
<dbReference type="UniPathway" id="UPA00253">
    <property type="reaction ID" value="UER00327"/>
</dbReference>
<evidence type="ECO:0000256" key="9">
    <source>
        <dbReference type="ARBA" id="ARBA00023014"/>
    </source>
</evidence>
<comment type="similarity">
    <text evidence="12">Belongs to the quinolinate synthase family. Type 2 subfamily.</text>
</comment>
<feature type="binding site" evidence="12">
    <location>
        <begin position="115"/>
        <end position="117"/>
    </location>
    <ligand>
        <name>iminosuccinate</name>
        <dbReference type="ChEBI" id="CHEBI:77875"/>
    </ligand>
</feature>
<comment type="subcellular location">
    <subcellularLocation>
        <location evidence="12">Cytoplasm</location>
    </subcellularLocation>
</comment>
<dbReference type="AlphaFoldDB" id="A0A0S3QVM7"/>
<dbReference type="EMBL" id="AP013035">
    <property type="protein sequence ID" value="BAT72388.1"/>
    <property type="molecule type" value="Genomic_DNA"/>
</dbReference>
<dbReference type="GO" id="GO:0046872">
    <property type="term" value="F:metal ion binding"/>
    <property type="evidence" value="ECO:0007669"/>
    <property type="project" value="UniProtKB-KW"/>
</dbReference>
<keyword evidence="6 12" id="KW-0808">Transferase</keyword>
<feature type="binding site" evidence="12">
    <location>
        <position position="175"/>
    </location>
    <ligand>
        <name>[4Fe-4S] cluster</name>
        <dbReference type="ChEBI" id="CHEBI:49883"/>
    </ligand>
</feature>
<comment type="pathway">
    <text evidence="2 12">Cofactor biosynthesis; NAD(+) biosynthesis; quinolinate from iminoaspartate: step 1/1.</text>
</comment>
<keyword evidence="12" id="KW-0963">Cytoplasm</keyword>
<dbReference type="InterPro" id="IPR036094">
    <property type="entry name" value="NadA_sf"/>
</dbReference>
<keyword evidence="9 12" id="KW-0411">Iron-sulfur</keyword>
<dbReference type="GO" id="GO:0005737">
    <property type="term" value="C:cytoplasm"/>
    <property type="evidence" value="ECO:0007669"/>
    <property type="project" value="UniProtKB-SubCell"/>
</dbReference>
<name>A0A0S3QVM7_THET7</name>
<dbReference type="RefSeq" id="WP_068550516.1">
    <property type="nucleotide sequence ID" value="NZ_AP013035.1"/>
</dbReference>
<feature type="binding site" evidence="12">
    <location>
        <position position="218"/>
    </location>
    <ligand>
        <name>iminosuccinate</name>
        <dbReference type="ChEBI" id="CHEBI:77875"/>
    </ligand>
</feature>
<evidence type="ECO:0000313" key="13">
    <source>
        <dbReference type="EMBL" id="BAT72388.1"/>
    </source>
</evidence>
<accession>A0A0S3QVM7</accession>
<dbReference type="PANTHER" id="PTHR30573:SF0">
    <property type="entry name" value="QUINOLINATE SYNTHASE, CHLOROPLASTIC"/>
    <property type="match status" value="1"/>
</dbReference>
<organism evidence="13 14">
    <name type="scientific">Thermosulfidibacter takaii (strain DSM 17441 / JCM 13301 / NBRC 103674 / ABI70S6)</name>
    <dbReference type="NCBI Taxonomy" id="1298851"/>
    <lineage>
        <taxon>Bacteria</taxon>
        <taxon>Pseudomonadati</taxon>
        <taxon>Thermosulfidibacterota</taxon>
        <taxon>Thermosulfidibacteria</taxon>
        <taxon>Thermosulfidibacterales</taxon>
        <taxon>Thermosulfidibacteraceae</taxon>
    </lineage>
</organism>
<evidence type="ECO:0000256" key="1">
    <source>
        <dbReference type="ARBA" id="ARBA00003791"/>
    </source>
</evidence>
<dbReference type="HAMAP" id="MF_00568">
    <property type="entry name" value="NadA_type2"/>
    <property type="match status" value="1"/>
</dbReference>
<dbReference type="GO" id="GO:0051539">
    <property type="term" value="F:4 iron, 4 sulfur cluster binding"/>
    <property type="evidence" value="ECO:0007669"/>
    <property type="project" value="UniProtKB-KW"/>
</dbReference>
<evidence type="ECO:0000256" key="2">
    <source>
        <dbReference type="ARBA" id="ARBA00005065"/>
    </source>
</evidence>
<evidence type="ECO:0000256" key="3">
    <source>
        <dbReference type="ARBA" id="ARBA00012669"/>
    </source>
</evidence>
<dbReference type="NCBIfam" id="NF006879">
    <property type="entry name" value="PRK09375.1-4"/>
    <property type="match status" value="1"/>
</dbReference>
<dbReference type="Gene3D" id="3.40.50.10800">
    <property type="entry name" value="NadA-like"/>
    <property type="match status" value="3"/>
</dbReference>
<keyword evidence="8 12" id="KW-0408">Iron</keyword>
<dbReference type="GO" id="GO:0034628">
    <property type="term" value="P:'de novo' NAD+ biosynthetic process from L-aspartate"/>
    <property type="evidence" value="ECO:0007669"/>
    <property type="project" value="TreeGrafter"/>
</dbReference>
<dbReference type="InterPro" id="IPR023066">
    <property type="entry name" value="Quinolinate_synth_type2"/>
</dbReference>